<evidence type="ECO:0008006" key="16">
    <source>
        <dbReference type="Google" id="ProtNLM"/>
    </source>
</evidence>
<keyword evidence="11" id="KW-0503">Monooxygenase</keyword>
<dbReference type="InterPro" id="IPR002401">
    <property type="entry name" value="Cyt_P450_E_grp-I"/>
</dbReference>
<keyword evidence="15" id="KW-1185">Reference proteome</keyword>
<evidence type="ECO:0000256" key="9">
    <source>
        <dbReference type="ARBA" id="ARBA00023002"/>
    </source>
</evidence>
<dbReference type="PRINTS" id="PR00463">
    <property type="entry name" value="EP450I"/>
</dbReference>
<dbReference type="SUPFAM" id="SSF48264">
    <property type="entry name" value="Cytochrome P450"/>
    <property type="match status" value="1"/>
</dbReference>
<dbReference type="EMBL" id="CACVBS010000038">
    <property type="protein sequence ID" value="CAA7263086.1"/>
    <property type="molecule type" value="Genomic_DNA"/>
</dbReference>
<comment type="pathway">
    <text evidence="3">Secondary metabolite biosynthesis.</text>
</comment>
<evidence type="ECO:0000313" key="14">
    <source>
        <dbReference type="EMBL" id="CAA7263086.1"/>
    </source>
</evidence>
<dbReference type="GO" id="GO:0020037">
    <property type="term" value="F:heme binding"/>
    <property type="evidence" value="ECO:0007669"/>
    <property type="project" value="InterPro"/>
</dbReference>
<evidence type="ECO:0000256" key="5">
    <source>
        <dbReference type="ARBA" id="ARBA00022617"/>
    </source>
</evidence>
<accession>A0A8S0WAG4</accession>
<evidence type="ECO:0000256" key="4">
    <source>
        <dbReference type="ARBA" id="ARBA00010617"/>
    </source>
</evidence>
<keyword evidence="10" id="KW-0408">Iron</keyword>
<dbReference type="Gene3D" id="1.10.630.10">
    <property type="entry name" value="Cytochrome P450"/>
    <property type="match status" value="1"/>
</dbReference>
<evidence type="ECO:0000256" key="3">
    <source>
        <dbReference type="ARBA" id="ARBA00005179"/>
    </source>
</evidence>
<dbReference type="AlphaFoldDB" id="A0A8S0WAG4"/>
<name>A0A8S0WAG4_CYCAE</name>
<dbReference type="InterPro" id="IPR001128">
    <property type="entry name" value="Cyt_P450"/>
</dbReference>
<evidence type="ECO:0000256" key="7">
    <source>
        <dbReference type="ARBA" id="ARBA00022723"/>
    </source>
</evidence>
<dbReference type="GO" id="GO:0016705">
    <property type="term" value="F:oxidoreductase activity, acting on paired donors, with incorporation or reduction of molecular oxygen"/>
    <property type="evidence" value="ECO:0007669"/>
    <property type="project" value="InterPro"/>
</dbReference>
<evidence type="ECO:0000256" key="6">
    <source>
        <dbReference type="ARBA" id="ARBA00022692"/>
    </source>
</evidence>
<comment type="cofactor">
    <cofactor evidence="1">
        <name>heme</name>
        <dbReference type="ChEBI" id="CHEBI:30413"/>
    </cofactor>
</comment>
<organism evidence="14 15">
    <name type="scientific">Cyclocybe aegerita</name>
    <name type="common">Black poplar mushroom</name>
    <name type="synonym">Agrocybe aegerita</name>
    <dbReference type="NCBI Taxonomy" id="1973307"/>
    <lineage>
        <taxon>Eukaryota</taxon>
        <taxon>Fungi</taxon>
        <taxon>Dikarya</taxon>
        <taxon>Basidiomycota</taxon>
        <taxon>Agaricomycotina</taxon>
        <taxon>Agaricomycetes</taxon>
        <taxon>Agaricomycetidae</taxon>
        <taxon>Agaricales</taxon>
        <taxon>Agaricineae</taxon>
        <taxon>Bolbitiaceae</taxon>
        <taxon>Cyclocybe</taxon>
    </lineage>
</organism>
<keyword evidence="6" id="KW-0812">Transmembrane</keyword>
<dbReference type="InterPro" id="IPR050364">
    <property type="entry name" value="Cytochrome_P450_fung"/>
</dbReference>
<keyword evidence="7" id="KW-0479">Metal-binding</keyword>
<comment type="subcellular location">
    <subcellularLocation>
        <location evidence="2">Membrane</location>
        <topology evidence="2">Single-pass membrane protein</topology>
    </subcellularLocation>
</comment>
<dbReference type="InterPro" id="IPR036396">
    <property type="entry name" value="Cyt_P450_sf"/>
</dbReference>
<dbReference type="OrthoDB" id="3934656at2759"/>
<comment type="similarity">
    <text evidence="4">Belongs to the cytochrome P450 family.</text>
</comment>
<dbReference type="Pfam" id="PF00067">
    <property type="entry name" value="p450"/>
    <property type="match status" value="2"/>
</dbReference>
<keyword evidence="5" id="KW-0349">Heme</keyword>
<proteinExistence type="inferred from homology"/>
<evidence type="ECO:0000256" key="8">
    <source>
        <dbReference type="ARBA" id="ARBA00022989"/>
    </source>
</evidence>
<comment type="caution">
    <text evidence="14">The sequence shown here is derived from an EMBL/GenBank/DDBJ whole genome shotgun (WGS) entry which is preliminary data.</text>
</comment>
<dbReference type="PANTHER" id="PTHR46300">
    <property type="entry name" value="P450, PUTATIVE (EUROFUNG)-RELATED-RELATED"/>
    <property type="match status" value="1"/>
</dbReference>
<dbReference type="PANTHER" id="PTHR46300:SF2">
    <property type="entry name" value="CYTOCHROME P450 MONOOXYGENASE ALNH-RELATED"/>
    <property type="match status" value="1"/>
</dbReference>
<evidence type="ECO:0000313" key="15">
    <source>
        <dbReference type="Proteomes" id="UP000467700"/>
    </source>
</evidence>
<dbReference type="Proteomes" id="UP000467700">
    <property type="component" value="Unassembled WGS sequence"/>
</dbReference>
<gene>
    <name evidence="14" type="ORF">AAE3_LOCUS5249</name>
</gene>
<evidence type="ECO:0000256" key="12">
    <source>
        <dbReference type="ARBA" id="ARBA00023136"/>
    </source>
</evidence>
<dbReference type="GO" id="GO:0004497">
    <property type="term" value="F:monooxygenase activity"/>
    <property type="evidence" value="ECO:0007669"/>
    <property type="project" value="UniProtKB-KW"/>
</dbReference>
<dbReference type="GO" id="GO:0005506">
    <property type="term" value="F:iron ion binding"/>
    <property type="evidence" value="ECO:0007669"/>
    <property type="project" value="InterPro"/>
</dbReference>
<keyword evidence="8" id="KW-1133">Transmembrane helix</keyword>
<evidence type="ECO:0000256" key="1">
    <source>
        <dbReference type="ARBA" id="ARBA00001971"/>
    </source>
</evidence>
<protein>
    <recommendedName>
        <fullName evidence="16">Cytochrome P450</fullName>
    </recommendedName>
</protein>
<keyword evidence="9" id="KW-0560">Oxidoreductase</keyword>
<sequence length="262" mass="29935">MKRIPLEFVKAALRDGTAPPSFVSNFLERKYTENATERRELIVLNIAYTVYSAAIETTISATTTFFYVMATHPEAQRKAQERSMALYREVLRYQPPAPIGVAHALSEDDTYNGYFIPKGATMLGNIWAMMRDEKKYPDPEDFKPERFFDANGELNGDDKVLAYGFGRRIWVGKHIANATLWITFASIITCFDIRKAKDEHGNEVNGEYEDEGLIIHKKPFKCSISPRSDQARRLVEDAVTLWMQSATCVRESGCRDYDFTID</sequence>
<evidence type="ECO:0000256" key="10">
    <source>
        <dbReference type="ARBA" id="ARBA00023004"/>
    </source>
</evidence>
<evidence type="ECO:0000256" key="2">
    <source>
        <dbReference type="ARBA" id="ARBA00004167"/>
    </source>
</evidence>
<evidence type="ECO:0000256" key="13">
    <source>
        <dbReference type="ARBA" id="ARBA00023180"/>
    </source>
</evidence>
<evidence type="ECO:0000256" key="11">
    <source>
        <dbReference type="ARBA" id="ARBA00023033"/>
    </source>
</evidence>
<reference evidence="14 15" key="1">
    <citation type="submission" date="2020-01" db="EMBL/GenBank/DDBJ databases">
        <authorList>
            <person name="Gupta K D."/>
        </authorList>
    </citation>
    <scope>NUCLEOTIDE SEQUENCE [LARGE SCALE GENOMIC DNA]</scope>
</reference>
<keyword evidence="12" id="KW-0472">Membrane</keyword>
<keyword evidence="13" id="KW-0325">Glycoprotein</keyword>